<dbReference type="Gene3D" id="2.160.20.10">
    <property type="entry name" value="Single-stranded right-handed beta-helix, Pectin lyase-like"/>
    <property type="match status" value="1"/>
</dbReference>
<dbReference type="Proteomes" id="UP001321498">
    <property type="component" value="Chromosome"/>
</dbReference>
<sequence length="252" mass="27927">MTAGVPKGLYLKPVFHDLKITKDGTVVEGLDVHGRIIIKANNVTIRNTMVRGSDTGSRNGLIDMTRDFTGLVVEDSEIFATVESYWVNGIIGDHYTLRHVNIHNVIDQAQITGDDVTIEDSWFHDNLHYENDPNQDGTPSHDDSVEMFGGKNVVIRNNVLDDVWNANLQLSQVLGVISDVTFEGNRVNTGFCSINLSQKKLPPIERIVIKDNTFGQDTRHPNCAILRPSTTEPIMENNVYVDGTPVTGFVPG</sequence>
<name>A0ABN6XLT5_9MICO</name>
<dbReference type="InterPro" id="IPR012334">
    <property type="entry name" value="Pectin_lyas_fold"/>
</dbReference>
<proteinExistence type="predicted"/>
<evidence type="ECO:0000313" key="2">
    <source>
        <dbReference type="Proteomes" id="UP001321498"/>
    </source>
</evidence>
<dbReference type="SUPFAM" id="SSF51126">
    <property type="entry name" value="Pectin lyase-like"/>
    <property type="match status" value="1"/>
</dbReference>
<accession>A0ABN6XLT5</accession>
<evidence type="ECO:0008006" key="3">
    <source>
        <dbReference type="Google" id="ProtNLM"/>
    </source>
</evidence>
<protein>
    <recommendedName>
        <fullName evidence="3">Right handed beta helix domain-containing protein</fullName>
    </recommendedName>
</protein>
<dbReference type="InterPro" id="IPR011050">
    <property type="entry name" value="Pectin_lyase_fold/virulence"/>
</dbReference>
<gene>
    <name evidence="1" type="ORF">GCM10025866_18490</name>
</gene>
<reference evidence="2" key="1">
    <citation type="journal article" date="2019" name="Int. J. Syst. Evol. Microbiol.">
        <title>The Global Catalogue of Microorganisms (GCM) 10K type strain sequencing project: providing services to taxonomists for standard genome sequencing and annotation.</title>
        <authorList>
            <consortium name="The Broad Institute Genomics Platform"/>
            <consortium name="The Broad Institute Genome Sequencing Center for Infectious Disease"/>
            <person name="Wu L."/>
            <person name="Ma J."/>
        </authorList>
    </citation>
    <scope>NUCLEOTIDE SEQUENCE [LARGE SCALE GENOMIC DNA]</scope>
    <source>
        <strain evidence="2">NBRC 108725</strain>
    </source>
</reference>
<evidence type="ECO:0000313" key="1">
    <source>
        <dbReference type="EMBL" id="BDZ45940.1"/>
    </source>
</evidence>
<organism evidence="1 2">
    <name type="scientific">Naasia aerilata</name>
    <dbReference type="NCBI Taxonomy" id="1162966"/>
    <lineage>
        <taxon>Bacteria</taxon>
        <taxon>Bacillati</taxon>
        <taxon>Actinomycetota</taxon>
        <taxon>Actinomycetes</taxon>
        <taxon>Micrococcales</taxon>
        <taxon>Microbacteriaceae</taxon>
        <taxon>Naasia</taxon>
    </lineage>
</organism>
<dbReference type="RefSeq" id="WP_286279177.1">
    <property type="nucleotide sequence ID" value="NZ_AP027731.1"/>
</dbReference>
<dbReference type="EMBL" id="AP027731">
    <property type="protein sequence ID" value="BDZ45940.1"/>
    <property type="molecule type" value="Genomic_DNA"/>
</dbReference>
<keyword evidence="2" id="KW-1185">Reference proteome</keyword>